<evidence type="ECO:0000313" key="6">
    <source>
        <dbReference type="Proteomes" id="UP000325307"/>
    </source>
</evidence>
<dbReference type="Gene3D" id="3.40.50.2000">
    <property type="entry name" value="Glycogen Phosphorylase B"/>
    <property type="match status" value="2"/>
</dbReference>
<comment type="caution">
    <text evidence="5">The sequence shown here is derived from an EMBL/GenBank/DDBJ whole genome shotgun (WGS) entry which is preliminary data.</text>
</comment>
<accession>A0A5A7NT94</accession>
<dbReference type="InterPro" id="IPR035461">
    <property type="entry name" value="GmhA/DiaA"/>
</dbReference>
<dbReference type="Pfam" id="PF13580">
    <property type="entry name" value="SIS_2"/>
    <property type="match status" value="1"/>
</dbReference>
<dbReference type="CDD" id="cd05006">
    <property type="entry name" value="SIS_GmhA"/>
    <property type="match status" value="1"/>
</dbReference>
<sequence length="714" mass="73886">MKIAMISEHASPLATIGGVDAGGQNVHVAALSSALAGRGHEVVVYTRRDDPDLPQVVRVAPGFEVVHIDAGPARHVPKDELLPWVGPLAEAVAADWLRRPPDVVHGHFWMSGLAALSAAGVPARKVPVLQTFHALGNVKRRHQGDADTSPPARTWLEPSVARRVDRIIATCLDESRELAALGADPQRISVIPCGVDLNLFSPDGPAERISGRRRIAVIGRLVPRKGVDLSIRALRRLRQAGITDLELLVVGGSAGDASGQDPEAVRLRALAADLGVDDAVVFCGQLPQSRMPALLRGCTAVVCAPWYEPFGIVPLEAMACGLPVVASAVGGLQDTVVDGVTGLCIPPRDDAALAAALARLLKDPALATRMGSAGLARARQHYGWDRVAAATEEAYLLSLGSSELGTSELGSSELGTREPAVTATATATAAARSRASTSRASKVGKKPARRGPEKVPADRLPQGIGSGTGPLPPVSPTLPAASADFTAVPTDTPLPAPAGLQGPAVSAAPFAASEPSVDVVLAHLAAVPPALFSLRQSTGKLAVWAAELAVRLMSGQRLLVAGNGGSAAEAQHLTAELVGRFHLDREAFSAISLHAETSALTAIANDYGYDEAFARQVRGHGRPGDILMLLSTSGRSPNLLRAAEAARPMGITTWSLTGPAPNPLAALCDEYVAVEGSNASVQECHLMAVHALCAAFDAEVARLRGPATKGGGTP</sequence>
<proteinExistence type="predicted"/>
<dbReference type="Pfam" id="PF13439">
    <property type="entry name" value="Glyco_transf_4"/>
    <property type="match status" value="1"/>
</dbReference>
<dbReference type="InterPro" id="IPR046348">
    <property type="entry name" value="SIS_dom_sf"/>
</dbReference>
<keyword evidence="2" id="KW-0808">Transferase</keyword>
<dbReference type="PROSITE" id="PS51464">
    <property type="entry name" value="SIS"/>
    <property type="match status" value="1"/>
</dbReference>
<feature type="domain" description="SIS" evidence="4">
    <location>
        <begin position="548"/>
        <end position="706"/>
    </location>
</feature>
<gene>
    <name evidence="5" type="ORF">NCCP1664_16130</name>
</gene>
<protein>
    <recommendedName>
        <fullName evidence="4">SIS domain-containing protein</fullName>
    </recommendedName>
</protein>
<evidence type="ECO:0000256" key="1">
    <source>
        <dbReference type="ARBA" id="ARBA00022676"/>
    </source>
</evidence>
<name>A0A5A7NT94_9MICC</name>
<feature type="region of interest" description="Disordered" evidence="3">
    <location>
        <begin position="406"/>
        <end position="471"/>
    </location>
</feature>
<evidence type="ECO:0000313" key="5">
    <source>
        <dbReference type="EMBL" id="GER23117.1"/>
    </source>
</evidence>
<dbReference type="Proteomes" id="UP000325307">
    <property type="component" value="Unassembled WGS sequence"/>
</dbReference>
<feature type="compositionally biased region" description="Low complexity" evidence="3">
    <location>
        <begin position="422"/>
        <end position="441"/>
    </location>
</feature>
<dbReference type="Pfam" id="PF00534">
    <property type="entry name" value="Glycos_transf_1"/>
    <property type="match status" value="1"/>
</dbReference>
<dbReference type="GO" id="GO:0016757">
    <property type="term" value="F:glycosyltransferase activity"/>
    <property type="evidence" value="ECO:0007669"/>
    <property type="project" value="UniProtKB-KW"/>
</dbReference>
<dbReference type="SUPFAM" id="SSF53756">
    <property type="entry name" value="UDP-Glycosyltransferase/glycogen phosphorylase"/>
    <property type="match status" value="1"/>
</dbReference>
<dbReference type="InterPro" id="IPR028098">
    <property type="entry name" value="Glyco_trans_4-like_N"/>
</dbReference>
<dbReference type="PANTHER" id="PTHR12526:SF635">
    <property type="entry name" value="GLYCOSYL TRANSFERASE GROUP 1"/>
    <property type="match status" value="1"/>
</dbReference>
<organism evidence="5 6">
    <name type="scientific">Zafaria cholistanensis</name>
    <dbReference type="NCBI Taxonomy" id="1682741"/>
    <lineage>
        <taxon>Bacteria</taxon>
        <taxon>Bacillati</taxon>
        <taxon>Actinomycetota</taxon>
        <taxon>Actinomycetes</taxon>
        <taxon>Micrococcales</taxon>
        <taxon>Micrococcaceae</taxon>
        <taxon>Zafaria</taxon>
    </lineage>
</organism>
<dbReference type="GO" id="GO:0097367">
    <property type="term" value="F:carbohydrate derivative binding"/>
    <property type="evidence" value="ECO:0007669"/>
    <property type="project" value="InterPro"/>
</dbReference>
<dbReference type="Gene3D" id="3.40.50.10490">
    <property type="entry name" value="Glucose-6-phosphate isomerase like protein, domain 1"/>
    <property type="match status" value="1"/>
</dbReference>
<dbReference type="SUPFAM" id="SSF53697">
    <property type="entry name" value="SIS domain"/>
    <property type="match status" value="1"/>
</dbReference>
<evidence type="ECO:0000256" key="2">
    <source>
        <dbReference type="ARBA" id="ARBA00022679"/>
    </source>
</evidence>
<keyword evidence="6" id="KW-1185">Reference proteome</keyword>
<dbReference type="EMBL" id="BKDJ01000007">
    <property type="protein sequence ID" value="GER23117.1"/>
    <property type="molecule type" value="Genomic_DNA"/>
</dbReference>
<dbReference type="InterPro" id="IPR001347">
    <property type="entry name" value="SIS_dom"/>
</dbReference>
<keyword evidence="1" id="KW-0328">Glycosyltransferase</keyword>
<dbReference type="PANTHER" id="PTHR12526">
    <property type="entry name" value="GLYCOSYLTRANSFERASE"/>
    <property type="match status" value="1"/>
</dbReference>
<evidence type="ECO:0000256" key="3">
    <source>
        <dbReference type="SAM" id="MobiDB-lite"/>
    </source>
</evidence>
<reference evidence="5 6" key="1">
    <citation type="submission" date="2019-09" db="EMBL/GenBank/DDBJ databases">
        <title>Arthrobacter zafarii sp. nov., a moderately thermotolerant and halotolerant actinobacterium isolated from Cholistan desert soil of Pakistan.</title>
        <authorList>
            <person name="Amin A."/>
            <person name="Ahmed I."/>
            <person name="Khalid N."/>
            <person name="Schumann P."/>
            <person name="Busse H.J."/>
            <person name="Khan I.U."/>
            <person name="Li S."/>
            <person name="Li W.J."/>
        </authorList>
    </citation>
    <scope>NUCLEOTIDE SEQUENCE [LARGE SCALE GENOMIC DNA]</scope>
    <source>
        <strain evidence="5 6">NCCP-1664</strain>
    </source>
</reference>
<dbReference type="AlphaFoldDB" id="A0A5A7NT94"/>
<dbReference type="GO" id="GO:1901135">
    <property type="term" value="P:carbohydrate derivative metabolic process"/>
    <property type="evidence" value="ECO:0007669"/>
    <property type="project" value="InterPro"/>
</dbReference>
<dbReference type="InterPro" id="IPR001296">
    <property type="entry name" value="Glyco_trans_1"/>
</dbReference>
<evidence type="ECO:0000259" key="4">
    <source>
        <dbReference type="PROSITE" id="PS51464"/>
    </source>
</evidence>